<dbReference type="InterPro" id="IPR038670">
    <property type="entry name" value="HslJ-like_sf"/>
</dbReference>
<comment type="caution">
    <text evidence="3">The sequence shown here is derived from an EMBL/GenBank/DDBJ whole genome shotgun (WGS) entry which is preliminary data.</text>
</comment>
<evidence type="ECO:0000313" key="3">
    <source>
        <dbReference type="EMBL" id="PZQ54600.1"/>
    </source>
</evidence>
<protein>
    <submittedName>
        <fullName evidence="3">META domain-containing protein</fullName>
    </submittedName>
</protein>
<evidence type="ECO:0000313" key="4">
    <source>
        <dbReference type="Proteomes" id="UP000249082"/>
    </source>
</evidence>
<feature type="signal peptide" evidence="1">
    <location>
        <begin position="1"/>
        <end position="16"/>
    </location>
</feature>
<dbReference type="Proteomes" id="UP000249082">
    <property type="component" value="Unassembled WGS sequence"/>
</dbReference>
<gene>
    <name evidence="3" type="ORF">DI555_11200</name>
</gene>
<reference evidence="3 4" key="1">
    <citation type="submission" date="2017-08" db="EMBL/GenBank/DDBJ databases">
        <title>Infants hospitalized years apart are colonized by the same room-sourced microbial strains.</title>
        <authorList>
            <person name="Brooks B."/>
            <person name="Olm M.R."/>
            <person name="Firek B.A."/>
            <person name="Baker R."/>
            <person name="Thomas B.C."/>
            <person name="Morowitz M.J."/>
            <person name="Banfield J.F."/>
        </authorList>
    </citation>
    <scope>NUCLEOTIDE SEQUENCE [LARGE SCALE GENOMIC DNA]</scope>
    <source>
        <strain evidence="3">S2_005_002_R2_33</strain>
    </source>
</reference>
<name>A0A2W5QT30_9SPHN</name>
<dbReference type="Pfam" id="PF03724">
    <property type="entry name" value="META"/>
    <property type="match status" value="1"/>
</dbReference>
<dbReference type="AlphaFoldDB" id="A0A2W5QT30"/>
<feature type="chain" id="PRO_5015930599" evidence="1">
    <location>
        <begin position="17"/>
        <end position="139"/>
    </location>
</feature>
<accession>A0A2W5QT30</accession>
<dbReference type="InterPro" id="IPR005184">
    <property type="entry name" value="DUF306_Meta_HslJ"/>
</dbReference>
<keyword evidence="1" id="KW-0732">Signal</keyword>
<organism evidence="3 4">
    <name type="scientific">Novosphingobium pentaromativorans</name>
    <dbReference type="NCBI Taxonomy" id="205844"/>
    <lineage>
        <taxon>Bacteria</taxon>
        <taxon>Pseudomonadati</taxon>
        <taxon>Pseudomonadota</taxon>
        <taxon>Alphaproteobacteria</taxon>
        <taxon>Sphingomonadales</taxon>
        <taxon>Sphingomonadaceae</taxon>
        <taxon>Novosphingobium</taxon>
    </lineage>
</organism>
<evidence type="ECO:0000259" key="2">
    <source>
        <dbReference type="Pfam" id="PF03724"/>
    </source>
</evidence>
<sequence>MGIVLFCAALSMLAVASDGRRPGTRWEVTRLGDRQAPKRSRLPAATLFMGRDGTVGGSWDCNNGGSANARWSREGSFSGLGGPIIFTAMGCAEQDRTNFAASFWRFMASANRWKRSGKVLEIYAADGTHARLRLMSEIE</sequence>
<evidence type="ECO:0000256" key="1">
    <source>
        <dbReference type="SAM" id="SignalP"/>
    </source>
</evidence>
<feature type="domain" description="DUF306" evidence="2">
    <location>
        <begin position="23"/>
        <end position="128"/>
    </location>
</feature>
<dbReference type="EMBL" id="QFPX01000008">
    <property type="protein sequence ID" value="PZQ54600.1"/>
    <property type="molecule type" value="Genomic_DNA"/>
</dbReference>
<proteinExistence type="predicted"/>
<dbReference type="Gene3D" id="2.40.128.270">
    <property type="match status" value="1"/>
</dbReference>